<dbReference type="OMA" id="TIWLCLV"/>
<evidence type="ECO:0000313" key="8">
    <source>
        <dbReference type="Ensembl" id="ENSCPBP00000036394.1"/>
    </source>
</evidence>
<dbReference type="GO" id="GO:0005179">
    <property type="term" value="F:hormone activity"/>
    <property type="evidence" value="ECO:0007669"/>
    <property type="project" value="UniProtKB-KW"/>
</dbReference>
<reference evidence="8" key="3">
    <citation type="submission" date="2025-09" db="UniProtKB">
        <authorList>
            <consortium name="Ensembl"/>
        </authorList>
    </citation>
    <scope>IDENTIFICATION</scope>
</reference>
<dbReference type="Ensembl" id="ENSCPBT00000042688.1">
    <property type="protein sequence ID" value="ENSCPBP00000036394.1"/>
    <property type="gene ID" value="ENSCPBG00000025287.1"/>
</dbReference>
<evidence type="ECO:0000313" key="9">
    <source>
        <dbReference type="Proteomes" id="UP000694380"/>
    </source>
</evidence>
<evidence type="ECO:0000256" key="4">
    <source>
        <dbReference type="ARBA" id="ARBA00022685"/>
    </source>
</evidence>
<dbReference type="GO" id="GO:0005576">
    <property type="term" value="C:extracellular region"/>
    <property type="evidence" value="ECO:0007669"/>
    <property type="project" value="UniProtKB-SubCell"/>
</dbReference>
<feature type="signal peptide" evidence="7">
    <location>
        <begin position="1"/>
        <end position="26"/>
    </location>
</feature>
<evidence type="ECO:0000256" key="5">
    <source>
        <dbReference type="ARBA" id="ARBA00022702"/>
    </source>
</evidence>
<organism evidence="8 9">
    <name type="scientific">Chrysemys picta bellii</name>
    <name type="common">Western painted turtle</name>
    <name type="synonym">Emys bellii</name>
    <dbReference type="NCBI Taxonomy" id="8478"/>
    <lineage>
        <taxon>Eukaryota</taxon>
        <taxon>Metazoa</taxon>
        <taxon>Chordata</taxon>
        <taxon>Craniata</taxon>
        <taxon>Vertebrata</taxon>
        <taxon>Euteleostomi</taxon>
        <taxon>Archelosauria</taxon>
        <taxon>Testudinata</taxon>
        <taxon>Testudines</taxon>
        <taxon>Cryptodira</taxon>
        <taxon>Durocryptodira</taxon>
        <taxon>Testudinoidea</taxon>
        <taxon>Emydidae</taxon>
        <taxon>Chrysemys</taxon>
    </lineage>
</organism>
<dbReference type="Proteomes" id="UP000694380">
    <property type="component" value="Chromosome 4"/>
</dbReference>
<dbReference type="GO" id="GO:0030282">
    <property type="term" value="P:bone mineralization"/>
    <property type="evidence" value="ECO:0007669"/>
    <property type="project" value="InterPro"/>
</dbReference>
<comment type="subcellular location">
    <subcellularLocation>
        <location evidence="1">Secreted</location>
    </subcellularLocation>
</comment>
<evidence type="ECO:0000256" key="3">
    <source>
        <dbReference type="ARBA" id="ARBA00022525"/>
    </source>
</evidence>
<evidence type="ECO:0000256" key="1">
    <source>
        <dbReference type="ARBA" id="ARBA00004613"/>
    </source>
</evidence>
<dbReference type="InterPro" id="IPR003626">
    <property type="entry name" value="PTH-rel"/>
</dbReference>
<accession>A0A8C3PE79</accession>
<keyword evidence="7" id="KW-0732">Signal</keyword>
<name>A0A8C3PE79_CHRPI</name>
<feature type="region of interest" description="Disordered" evidence="6">
    <location>
        <begin position="142"/>
        <end position="162"/>
    </location>
</feature>
<comment type="similarity">
    <text evidence="2">Belongs to the parathyroid hormone family.</text>
</comment>
<keyword evidence="4" id="KW-0165">Cleavage on pair of basic residues</keyword>
<dbReference type="AlphaFoldDB" id="A0A8C3PE79"/>
<reference evidence="8" key="2">
    <citation type="submission" date="2025-08" db="UniProtKB">
        <authorList>
            <consortium name="Ensembl"/>
        </authorList>
    </citation>
    <scope>IDENTIFICATION</scope>
</reference>
<keyword evidence="3" id="KW-0964">Secreted</keyword>
<evidence type="ECO:0000256" key="7">
    <source>
        <dbReference type="SAM" id="SignalP"/>
    </source>
</evidence>
<dbReference type="SMART" id="SM00087">
    <property type="entry name" value="PTH"/>
    <property type="match status" value="1"/>
</dbReference>
<sequence length="162" mass="18481">SYAYIFVLPFSFVLFALIYASKRAVAEHQFMQDKGRALQGLKRLMWLHNAMGSVHTARARDASHSNSLWDSQKSQDLPDLFDSTSKDETPNLVKQLLLELTEKKQAFPVLKKTELRQYLKNPKGSWSLQDLFDLFQVKDHGSQRNPAAETQSSSLYTDSISV</sequence>
<feature type="compositionally biased region" description="Polar residues" evidence="6">
    <location>
        <begin position="143"/>
        <end position="162"/>
    </location>
</feature>
<protein>
    <recommendedName>
        <fullName evidence="10">Parathyroid hormone</fullName>
    </recommendedName>
</protein>
<feature type="chain" id="PRO_5034973429" description="Parathyroid hormone" evidence="7">
    <location>
        <begin position="27"/>
        <end position="162"/>
    </location>
</feature>
<keyword evidence="9" id="KW-1185">Reference proteome</keyword>
<proteinExistence type="inferred from homology"/>
<dbReference type="Pfam" id="PF01279">
    <property type="entry name" value="Parathyroid"/>
    <property type="match status" value="1"/>
</dbReference>
<evidence type="ECO:0000256" key="2">
    <source>
        <dbReference type="ARBA" id="ARBA00006307"/>
    </source>
</evidence>
<dbReference type="PANTHER" id="PTHR17223">
    <property type="entry name" value="PARATHYROID HORMONE-RELATED"/>
    <property type="match status" value="1"/>
</dbReference>
<dbReference type="PANTHER" id="PTHR17223:SF0">
    <property type="entry name" value="PARATHYROID HORMONE-RELATED PROTEIN"/>
    <property type="match status" value="1"/>
</dbReference>
<reference evidence="8" key="1">
    <citation type="journal article" date="2015" name="Genome Biol. Evol.">
        <title>Physical Mapping and Refinement of the Painted Turtle Genome (Chrysemys picta) Inform Amniote Genome Evolution and Challenge Turtle-Bird Chromosomal Conservation.</title>
        <authorList>
            <person name="Badenhorst D."/>
            <person name="Hillier L.W."/>
            <person name="Literman R."/>
            <person name="Montiel E.E."/>
            <person name="Radhakrishnan S."/>
            <person name="Shen Y."/>
            <person name="Minx P."/>
            <person name="Janes D.E."/>
            <person name="Warren W.C."/>
            <person name="Edwards S.V."/>
            <person name="Valenzuela N."/>
        </authorList>
    </citation>
    <scope>NUCLEOTIDE SEQUENCE [LARGE SCALE GENOMIC DNA]</scope>
</reference>
<dbReference type="InterPro" id="IPR001415">
    <property type="entry name" value="PTH/PTH-rel"/>
</dbReference>
<evidence type="ECO:0008006" key="10">
    <source>
        <dbReference type="Google" id="ProtNLM"/>
    </source>
</evidence>
<dbReference type="GeneTree" id="ENSGT00970000193695"/>
<evidence type="ECO:0000256" key="6">
    <source>
        <dbReference type="SAM" id="MobiDB-lite"/>
    </source>
</evidence>
<keyword evidence="5" id="KW-0372">Hormone</keyword>